<keyword evidence="3" id="KW-1185">Reference proteome</keyword>
<evidence type="ECO:0000256" key="1">
    <source>
        <dbReference type="SAM" id="MobiDB-lite"/>
    </source>
</evidence>
<accession>A0ABD3QTJ9</accession>
<evidence type="ECO:0000313" key="2">
    <source>
        <dbReference type="EMBL" id="KAL3803488.1"/>
    </source>
</evidence>
<sequence>MLQKKLNNEIIANAIQTGNNVTNLTPLSIWSNLNSTDATTTSAAEYFKVSKQQTNASPLQSQNGELDQAPTPPPSGTHNFMIPFFLMITSCSILRLCLSFAITWFTKGGNEDHDNKSDNIHTPIMEGGAFASLSGGRHASHLQRRAHAQIRQCQFQSFVDRLNAQRVSNGECPIGAESLQLVVSSQDLDGNDYERLWKFHEENGPALGSLFWSIGAMETEIQRCPGRVFLGG</sequence>
<dbReference type="EMBL" id="JABMIG020000013">
    <property type="protein sequence ID" value="KAL3803488.1"/>
    <property type="molecule type" value="Genomic_DNA"/>
</dbReference>
<organism evidence="2 3">
    <name type="scientific">Cyclotella cryptica</name>
    <dbReference type="NCBI Taxonomy" id="29204"/>
    <lineage>
        <taxon>Eukaryota</taxon>
        <taxon>Sar</taxon>
        <taxon>Stramenopiles</taxon>
        <taxon>Ochrophyta</taxon>
        <taxon>Bacillariophyta</taxon>
        <taxon>Coscinodiscophyceae</taxon>
        <taxon>Thalassiosirophycidae</taxon>
        <taxon>Stephanodiscales</taxon>
        <taxon>Stephanodiscaceae</taxon>
        <taxon>Cyclotella</taxon>
    </lineage>
</organism>
<feature type="region of interest" description="Disordered" evidence="1">
    <location>
        <begin position="52"/>
        <end position="74"/>
    </location>
</feature>
<reference evidence="2 3" key="1">
    <citation type="journal article" date="2020" name="G3 (Bethesda)">
        <title>Improved Reference Genome for Cyclotella cryptica CCMP332, a Model for Cell Wall Morphogenesis, Salinity Adaptation, and Lipid Production in Diatoms (Bacillariophyta).</title>
        <authorList>
            <person name="Roberts W.R."/>
            <person name="Downey K.M."/>
            <person name="Ruck E.C."/>
            <person name="Traller J.C."/>
            <person name="Alverson A.J."/>
        </authorList>
    </citation>
    <scope>NUCLEOTIDE SEQUENCE [LARGE SCALE GENOMIC DNA]</scope>
    <source>
        <strain evidence="2 3">CCMP332</strain>
    </source>
</reference>
<name>A0ABD3QTJ9_9STRA</name>
<dbReference type="Proteomes" id="UP001516023">
    <property type="component" value="Unassembled WGS sequence"/>
</dbReference>
<proteinExistence type="predicted"/>
<feature type="compositionally biased region" description="Polar residues" evidence="1">
    <location>
        <begin position="52"/>
        <end position="65"/>
    </location>
</feature>
<protein>
    <submittedName>
        <fullName evidence="2">Uncharacterized protein</fullName>
    </submittedName>
</protein>
<comment type="caution">
    <text evidence="2">The sequence shown here is derived from an EMBL/GenBank/DDBJ whole genome shotgun (WGS) entry which is preliminary data.</text>
</comment>
<gene>
    <name evidence="2" type="ORF">HJC23_014036</name>
</gene>
<evidence type="ECO:0000313" key="3">
    <source>
        <dbReference type="Proteomes" id="UP001516023"/>
    </source>
</evidence>
<dbReference type="AlphaFoldDB" id="A0ABD3QTJ9"/>